<evidence type="ECO:0000313" key="2">
    <source>
        <dbReference type="Proteomes" id="UP000054018"/>
    </source>
</evidence>
<name>A0A0C9YDF2_9AGAM</name>
<dbReference type="AlphaFoldDB" id="A0A0C9YDF2"/>
<reference evidence="2" key="2">
    <citation type="submission" date="2015-01" db="EMBL/GenBank/DDBJ databases">
        <title>Evolutionary Origins and Diversification of the Mycorrhizal Mutualists.</title>
        <authorList>
            <consortium name="DOE Joint Genome Institute"/>
            <consortium name="Mycorrhizal Genomics Consortium"/>
            <person name="Kohler A."/>
            <person name="Kuo A."/>
            <person name="Nagy L.G."/>
            <person name="Floudas D."/>
            <person name="Copeland A."/>
            <person name="Barry K.W."/>
            <person name="Cichocki N."/>
            <person name="Veneault-Fourrey C."/>
            <person name="LaButti K."/>
            <person name="Lindquist E.A."/>
            <person name="Lipzen A."/>
            <person name="Lundell T."/>
            <person name="Morin E."/>
            <person name="Murat C."/>
            <person name="Riley R."/>
            <person name="Ohm R."/>
            <person name="Sun H."/>
            <person name="Tunlid A."/>
            <person name="Henrissat B."/>
            <person name="Grigoriev I.V."/>
            <person name="Hibbett D.S."/>
            <person name="Martin F."/>
        </authorList>
    </citation>
    <scope>NUCLEOTIDE SEQUENCE [LARGE SCALE GENOMIC DNA]</scope>
    <source>
        <strain evidence="2">441</strain>
    </source>
</reference>
<organism evidence="1 2">
    <name type="scientific">Pisolithus microcarpus 441</name>
    <dbReference type="NCBI Taxonomy" id="765257"/>
    <lineage>
        <taxon>Eukaryota</taxon>
        <taxon>Fungi</taxon>
        <taxon>Dikarya</taxon>
        <taxon>Basidiomycota</taxon>
        <taxon>Agaricomycotina</taxon>
        <taxon>Agaricomycetes</taxon>
        <taxon>Agaricomycetidae</taxon>
        <taxon>Boletales</taxon>
        <taxon>Sclerodermatineae</taxon>
        <taxon>Pisolithaceae</taxon>
        <taxon>Pisolithus</taxon>
    </lineage>
</organism>
<gene>
    <name evidence="1" type="ORF">PISMIDRAFT_687742</name>
</gene>
<dbReference type="Proteomes" id="UP000054018">
    <property type="component" value="Unassembled WGS sequence"/>
</dbReference>
<keyword evidence="2" id="KW-1185">Reference proteome</keyword>
<dbReference type="HOGENOM" id="CLU_3107280_0_0_1"/>
<accession>A0A0C9YDF2</accession>
<dbReference type="EMBL" id="KN833925">
    <property type="protein sequence ID" value="KIK14726.1"/>
    <property type="molecule type" value="Genomic_DNA"/>
</dbReference>
<protein>
    <submittedName>
        <fullName evidence="1">Uncharacterized protein</fullName>
    </submittedName>
</protein>
<proteinExistence type="predicted"/>
<evidence type="ECO:0000313" key="1">
    <source>
        <dbReference type="EMBL" id="KIK14726.1"/>
    </source>
</evidence>
<sequence>MGARTASTFANAIRRVPSVVACPLSENWIVDLRNARRADNTHDVRDTTRIA</sequence>
<reference evidence="1 2" key="1">
    <citation type="submission" date="2014-04" db="EMBL/GenBank/DDBJ databases">
        <authorList>
            <consortium name="DOE Joint Genome Institute"/>
            <person name="Kuo A."/>
            <person name="Kohler A."/>
            <person name="Costa M.D."/>
            <person name="Nagy L.G."/>
            <person name="Floudas D."/>
            <person name="Copeland A."/>
            <person name="Barry K.W."/>
            <person name="Cichocki N."/>
            <person name="Veneault-Fourrey C."/>
            <person name="LaButti K."/>
            <person name="Lindquist E.A."/>
            <person name="Lipzen A."/>
            <person name="Lundell T."/>
            <person name="Morin E."/>
            <person name="Murat C."/>
            <person name="Sun H."/>
            <person name="Tunlid A."/>
            <person name="Henrissat B."/>
            <person name="Grigoriev I.V."/>
            <person name="Hibbett D.S."/>
            <person name="Martin F."/>
            <person name="Nordberg H.P."/>
            <person name="Cantor M.N."/>
            <person name="Hua S.X."/>
        </authorList>
    </citation>
    <scope>NUCLEOTIDE SEQUENCE [LARGE SCALE GENOMIC DNA]</scope>
    <source>
        <strain evidence="1 2">441</strain>
    </source>
</reference>